<dbReference type="HOGENOM" id="CLU_003182_13_1_6"/>
<dbReference type="Pfam" id="PF01740">
    <property type="entry name" value="STAS"/>
    <property type="match status" value="1"/>
</dbReference>
<dbReference type="SUPFAM" id="SSF52091">
    <property type="entry name" value="SpoIIaa-like"/>
    <property type="match status" value="1"/>
</dbReference>
<evidence type="ECO:0000256" key="1">
    <source>
        <dbReference type="ARBA" id="ARBA00004141"/>
    </source>
</evidence>
<dbReference type="Gene3D" id="3.30.750.24">
    <property type="entry name" value="STAS domain"/>
    <property type="match status" value="1"/>
</dbReference>
<dbReference type="InterPro" id="IPR002645">
    <property type="entry name" value="STAS_dom"/>
</dbReference>
<feature type="transmembrane region" description="Helical" evidence="5">
    <location>
        <begin position="438"/>
        <end position="468"/>
    </location>
</feature>
<keyword evidence="3 5" id="KW-1133">Transmembrane helix</keyword>
<gene>
    <name evidence="7" type="primary">sUL1</name>
    <name evidence="7" type="ordered locus">MS0497</name>
</gene>
<evidence type="ECO:0000256" key="5">
    <source>
        <dbReference type="SAM" id="Phobius"/>
    </source>
</evidence>
<feature type="transmembrane region" description="Helical" evidence="5">
    <location>
        <begin position="235"/>
        <end position="254"/>
    </location>
</feature>
<keyword evidence="8" id="KW-1185">Reference proteome</keyword>
<dbReference type="CDD" id="cd07042">
    <property type="entry name" value="STAS_SulP_like_sulfate_transporter"/>
    <property type="match status" value="1"/>
</dbReference>
<dbReference type="NCBIfam" id="TIGR00815">
    <property type="entry name" value="sulP"/>
    <property type="match status" value="1"/>
</dbReference>
<dbReference type="GO" id="GO:0055085">
    <property type="term" value="P:transmembrane transport"/>
    <property type="evidence" value="ECO:0007669"/>
    <property type="project" value="InterPro"/>
</dbReference>
<name>Q65VA6_MANSM</name>
<feature type="transmembrane region" description="Helical" evidence="5">
    <location>
        <begin position="349"/>
        <end position="370"/>
    </location>
</feature>
<organism evidence="7 8">
    <name type="scientific">Mannheimia succiniciproducens (strain KCTC 0769BP / MBEL55E)</name>
    <dbReference type="NCBI Taxonomy" id="221988"/>
    <lineage>
        <taxon>Bacteria</taxon>
        <taxon>Pseudomonadati</taxon>
        <taxon>Pseudomonadota</taxon>
        <taxon>Gammaproteobacteria</taxon>
        <taxon>Pasteurellales</taxon>
        <taxon>Pasteurellaceae</taxon>
        <taxon>Basfia</taxon>
    </lineage>
</organism>
<evidence type="ECO:0000313" key="7">
    <source>
        <dbReference type="EMBL" id="AAU37104.1"/>
    </source>
</evidence>
<feature type="transmembrane region" description="Helical" evidence="5">
    <location>
        <begin position="382"/>
        <end position="402"/>
    </location>
</feature>
<feature type="transmembrane region" description="Helical" evidence="5">
    <location>
        <begin position="6"/>
        <end position="23"/>
    </location>
</feature>
<evidence type="ECO:0000256" key="4">
    <source>
        <dbReference type="ARBA" id="ARBA00023136"/>
    </source>
</evidence>
<dbReference type="EMBL" id="AE016827">
    <property type="protein sequence ID" value="AAU37104.1"/>
    <property type="molecule type" value="Genomic_DNA"/>
</dbReference>
<sequence length="605" mass="65838">MQVRLFFYRCLSFCSIYIRISMLKKWFITKNVFLAVRPFSALKDSFREGYTTQKLVKDIIAGLTVGVIAIPLSMALAIASGVPPQHGLYTAIVAGIIIALAGGSRFNISGPTAAFVVILYPVTQQFGLSGLLMATLLSGIILVIMALFRLGRLIEYIPLPVTLGFTCGIGITIGTLQIKDFFGLTIDKMPEHYIGKVQAIITALPTINWADAMVGIVTLLVLINWHKLRLPVPGHLPAVIIGTLLSLVLIHFGYHVASIGSAFEYTLPDGSTGHGIPSVLPQFALPWNIPNAQGEVIEWNFAIIQNILPAAFSMAVLGAIESLLCAVVLDNMTDTKHHSNNELLAQGLGNIAAPFLGGITATAAIARSAANVKAGGQSPIASIVHALLVLFALLFFAGALSYLPLSSMAALLLMVAWNMANVPQIIHLARRSGRNEIAVLTTCLVLTVIFDMVIAISVGVLLASLLFIRTIAEMTKSFEIAHPEDLDDVLVYRISGPLFFAAADNLFADLHEKTVHTDHEIRHIVLQCSAVTVLDAGGIHALTRFVQHMLPHQELYMCNMQFQPLRMIVKSNMLTEIQKINFSTDLKETYNKIRLVEAEDKKSEE</sequence>
<dbReference type="GO" id="GO:0016020">
    <property type="term" value="C:membrane"/>
    <property type="evidence" value="ECO:0007669"/>
    <property type="project" value="UniProtKB-SubCell"/>
</dbReference>
<evidence type="ECO:0000256" key="3">
    <source>
        <dbReference type="ARBA" id="ARBA00022989"/>
    </source>
</evidence>
<proteinExistence type="predicted"/>
<dbReference type="InterPro" id="IPR036513">
    <property type="entry name" value="STAS_dom_sf"/>
</dbReference>
<dbReference type="Pfam" id="PF00916">
    <property type="entry name" value="Sulfate_transp"/>
    <property type="match status" value="1"/>
</dbReference>
<dbReference type="Proteomes" id="UP000000607">
    <property type="component" value="Chromosome"/>
</dbReference>
<dbReference type="AlphaFoldDB" id="Q65VA6"/>
<feature type="transmembrane region" description="Helical" evidence="5">
    <location>
        <begin position="307"/>
        <end position="329"/>
    </location>
</feature>
<feature type="transmembrane region" description="Helical" evidence="5">
    <location>
        <begin position="156"/>
        <end position="178"/>
    </location>
</feature>
<dbReference type="InterPro" id="IPR011547">
    <property type="entry name" value="SLC26A/SulP_dom"/>
</dbReference>
<feature type="transmembrane region" description="Helical" evidence="5">
    <location>
        <begin position="88"/>
        <end position="108"/>
    </location>
</feature>
<comment type="subcellular location">
    <subcellularLocation>
        <location evidence="1">Membrane</location>
        <topology evidence="1">Multi-pass membrane protein</topology>
    </subcellularLocation>
</comment>
<dbReference type="STRING" id="221988.MS0497"/>
<dbReference type="NCBIfam" id="NF008660">
    <property type="entry name" value="PRK11660.1"/>
    <property type="match status" value="1"/>
</dbReference>
<reference evidence="7 8" key="1">
    <citation type="journal article" date="2004" name="Nat. Biotechnol.">
        <title>The genome sequence of the capnophilic rumen bacterium Mannheimia succiniciproducens.</title>
        <authorList>
            <person name="Hong S.H."/>
            <person name="Kim J.S."/>
            <person name="Lee S.Y."/>
            <person name="In Y.H."/>
            <person name="Choi S.S."/>
            <person name="Rih J.-K."/>
            <person name="Kim C.H."/>
            <person name="Jeong H."/>
            <person name="Hur C.G."/>
            <person name="Kim J.J."/>
        </authorList>
    </citation>
    <scope>NUCLEOTIDE SEQUENCE [LARGE SCALE GENOMIC DNA]</scope>
    <source>
        <strain evidence="8">KCTC 0769BP / MBEL55E</strain>
    </source>
</reference>
<feature type="transmembrane region" description="Helical" evidence="5">
    <location>
        <begin position="128"/>
        <end position="150"/>
    </location>
</feature>
<dbReference type="PROSITE" id="PS50801">
    <property type="entry name" value="STAS"/>
    <property type="match status" value="1"/>
</dbReference>
<keyword evidence="2 5" id="KW-0812">Transmembrane</keyword>
<dbReference type="eggNOG" id="COG0659">
    <property type="taxonomic scope" value="Bacteria"/>
</dbReference>
<dbReference type="KEGG" id="msu:MS0497"/>
<evidence type="ECO:0000259" key="6">
    <source>
        <dbReference type="PROSITE" id="PS50801"/>
    </source>
</evidence>
<dbReference type="PANTHER" id="PTHR11814">
    <property type="entry name" value="SULFATE TRANSPORTER"/>
    <property type="match status" value="1"/>
</dbReference>
<accession>Q65VA6</accession>
<feature type="transmembrane region" description="Helical" evidence="5">
    <location>
        <begin position="408"/>
        <end position="426"/>
    </location>
</feature>
<feature type="transmembrane region" description="Helical" evidence="5">
    <location>
        <begin position="59"/>
        <end position="82"/>
    </location>
</feature>
<feature type="domain" description="STAS" evidence="6">
    <location>
        <begin position="487"/>
        <end position="593"/>
    </location>
</feature>
<protein>
    <submittedName>
        <fullName evidence="7">SUL1 protein</fullName>
    </submittedName>
</protein>
<evidence type="ECO:0000256" key="2">
    <source>
        <dbReference type="ARBA" id="ARBA00022692"/>
    </source>
</evidence>
<keyword evidence="4 5" id="KW-0472">Membrane</keyword>
<feature type="transmembrane region" description="Helical" evidence="5">
    <location>
        <begin position="199"/>
        <end position="223"/>
    </location>
</feature>
<dbReference type="InterPro" id="IPR001902">
    <property type="entry name" value="SLC26A/SulP_fam"/>
</dbReference>
<evidence type="ECO:0000313" key="8">
    <source>
        <dbReference type="Proteomes" id="UP000000607"/>
    </source>
</evidence>